<feature type="chain" id="PRO_5043987463" evidence="8">
    <location>
        <begin position="27"/>
        <end position="196"/>
    </location>
</feature>
<evidence type="ECO:0000313" key="10">
    <source>
        <dbReference type="Proteomes" id="UP001161247"/>
    </source>
</evidence>
<comment type="similarity">
    <text evidence="6">Belongs to the DESIGUAL family.</text>
</comment>
<dbReference type="Proteomes" id="UP001161247">
    <property type="component" value="Chromosome 7"/>
</dbReference>
<keyword evidence="5 7" id="KW-0472">Membrane</keyword>
<dbReference type="GO" id="GO:0012505">
    <property type="term" value="C:endomembrane system"/>
    <property type="evidence" value="ECO:0007669"/>
    <property type="project" value="UniProtKB-SubCell"/>
</dbReference>
<comment type="subcellular location">
    <subcellularLocation>
        <location evidence="1">Endomembrane system</location>
        <topology evidence="1">Multi-pass membrane protein</topology>
    </subcellularLocation>
</comment>
<organism evidence="9 10">
    <name type="scientific">Oldenlandia corymbosa var. corymbosa</name>
    <dbReference type="NCBI Taxonomy" id="529605"/>
    <lineage>
        <taxon>Eukaryota</taxon>
        <taxon>Viridiplantae</taxon>
        <taxon>Streptophyta</taxon>
        <taxon>Embryophyta</taxon>
        <taxon>Tracheophyta</taxon>
        <taxon>Spermatophyta</taxon>
        <taxon>Magnoliopsida</taxon>
        <taxon>eudicotyledons</taxon>
        <taxon>Gunneridae</taxon>
        <taxon>Pentapetalae</taxon>
        <taxon>asterids</taxon>
        <taxon>lamiids</taxon>
        <taxon>Gentianales</taxon>
        <taxon>Rubiaceae</taxon>
        <taxon>Rubioideae</taxon>
        <taxon>Spermacoceae</taxon>
        <taxon>Hedyotis-Oldenlandia complex</taxon>
        <taxon>Oldenlandia</taxon>
    </lineage>
</organism>
<dbReference type="InterPro" id="IPR009606">
    <property type="entry name" value="DEAL/Modifying_wall_lignin1/2"/>
</dbReference>
<dbReference type="Pfam" id="PF06749">
    <property type="entry name" value="DUF1218"/>
    <property type="match status" value="1"/>
</dbReference>
<evidence type="ECO:0000256" key="1">
    <source>
        <dbReference type="ARBA" id="ARBA00004127"/>
    </source>
</evidence>
<evidence type="ECO:0000256" key="2">
    <source>
        <dbReference type="ARBA" id="ARBA00022692"/>
    </source>
</evidence>
<evidence type="ECO:0000256" key="6">
    <source>
        <dbReference type="ARBA" id="ARBA00029467"/>
    </source>
</evidence>
<evidence type="ECO:0000256" key="7">
    <source>
        <dbReference type="SAM" id="Phobius"/>
    </source>
</evidence>
<keyword evidence="2 7" id="KW-0812">Transmembrane</keyword>
<feature type="transmembrane region" description="Helical" evidence="7">
    <location>
        <begin position="96"/>
        <end position="117"/>
    </location>
</feature>
<proteinExistence type="inferred from homology"/>
<feature type="transmembrane region" description="Helical" evidence="7">
    <location>
        <begin position="53"/>
        <end position="75"/>
    </location>
</feature>
<dbReference type="PANTHER" id="PTHR31769">
    <property type="entry name" value="OS07G0462200 PROTEIN-RELATED"/>
    <property type="match status" value="1"/>
</dbReference>
<dbReference type="AlphaFoldDB" id="A0AAV1DYT7"/>
<protein>
    <submittedName>
        <fullName evidence="9">OLC1v1013682C1</fullName>
    </submittedName>
</protein>
<feature type="transmembrane region" description="Helical" evidence="7">
    <location>
        <begin position="142"/>
        <end position="164"/>
    </location>
</feature>
<evidence type="ECO:0000256" key="3">
    <source>
        <dbReference type="ARBA" id="ARBA00022729"/>
    </source>
</evidence>
<accession>A0AAV1DYT7</accession>
<dbReference type="EMBL" id="OX459124">
    <property type="protein sequence ID" value="CAI9113136.1"/>
    <property type="molecule type" value="Genomic_DNA"/>
</dbReference>
<evidence type="ECO:0000313" key="9">
    <source>
        <dbReference type="EMBL" id="CAI9113136.1"/>
    </source>
</evidence>
<keyword evidence="4 7" id="KW-1133">Transmembrane helix</keyword>
<gene>
    <name evidence="9" type="ORF">OLC1_LOCUS20197</name>
</gene>
<name>A0AAV1DYT7_OLDCO</name>
<evidence type="ECO:0000256" key="5">
    <source>
        <dbReference type="ARBA" id="ARBA00023136"/>
    </source>
</evidence>
<evidence type="ECO:0000256" key="8">
    <source>
        <dbReference type="SAM" id="SignalP"/>
    </source>
</evidence>
<sequence>MAGSMKTMSLLTATLGVISFVLGVVAENKKPPGGTPVTGKDVVICKYPRDPTVVLGILSVIFLFASSAVGYVSLFKDYKGKSVPRAALFQSTSFSVFFNIALGCTGLAAALLIWPTVTEHMHLTKNVHHNLETDCPTAKTGLLGGGAFVSLDSMLFWLVALMLADNARKDFLDDGSKEVDGDDEEFNATAAVKGTV</sequence>
<dbReference type="InterPro" id="IPR052222">
    <property type="entry name" value="DESIGUAL"/>
</dbReference>
<keyword evidence="3 8" id="KW-0732">Signal</keyword>
<keyword evidence="10" id="KW-1185">Reference proteome</keyword>
<feature type="signal peptide" evidence="8">
    <location>
        <begin position="1"/>
        <end position="26"/>
    </location>
</feature>
<reference evidence="9" key="1">
    <citation type="submission" date="2023-03" db="EMBL/GenBank/DDBJ databases">
        <authorList>
            <person name="Julca I."/>
        </authorList>
    </citation>
    <scope>NUCLEOTIDE SEQUENCE</scope>
</reference>
<evidence type="ECO:0000256" key="4">
    <source>
        <dbReference type="ARBA" id="ARBA00022989"/>
    </source>
</evidence>